<evidence type="ECO:0000313" key="3">
    <source>
        <dbReference type="Proteomes" id="UP000184073"/>
    </source>
</evidence>
<sequence>MDVPTFGKVAFVTGANGITGYALIDHLIRQPKNEWSKIIITSRRPIKTALVDPRVQFVALDFLEPVDDIIAKMKPFTESVTHAFFASYVHSDDFKLLRDKNVPLFRNFLEAVDRACPKLERVCLQTGGKYYGVHLGPVKVPLEEWFPRYDDGGYNFYFQQEDYLKGMQAAGKKWSYNIIRRNAIIGYSPQANGMSEVVTVAIYMLICRELNQAPVFPGNEYFWNAVDNNSYAPSLADMTIWAVSEGRCKNEIFNHTNGDVFVWKHIWNDFAAFLGLEAPEPVFEKAAGQATTLANEVDLVEWAKDKRAVWEQVVKKYGGHTGAFDYGTWGFMNWASGKSWLTISSVNKARKLGWSRHDSTLDTWFETY</sequence>
<dbReference type="RefSeq" id="XP_040671104.1">
    <property type="nucleotide sequence ID" value="XM_040815044.1"/>
</dbReference>
<feature type="domain" description="PRISE-like Rossmann-fold" evidence="1">
    <location>
        <begin position="10"/>
        <end position="325"/>
    </location>
</feature>
<dbReference type="AlphaFoldDB" id="A0A1L9PV77"/>
<dbReference type="STRING" id="1036611.A0A1L9PV77"/>
<accession>A0A1L9PV77</accession>
<dbReference type="OrthoDB" id="1731983at2759"/>
<dbReference type="Proteomes" id="UP000184073">
    <property type="component" value="Unassembled WGS sequence"/>
</dbReference>
<dbReference type="CDD" id="cd08948">
    <property type="entry name" value="5beta-POR_like_SDR_a"/>
    <property type="match status" value="1"/>
</dbReference>
<dbReference type="Gene3D" id="3.40.50.720">
    <property type="entry name" value="NAD(P)-binding Rossmann-like Domain"/>
    <property type="match status" value="1"/>
</dbReference>
<dbReference type="PANTHER" id="PTHR32487:SF0">
    <property type="entry name" value="3-OXO-DELTA(4,5)-STEROID 5-BETA-REDUCTASE"/>
    <property type="match status" value="1"/>
</dbReference>
<dbReference type="VEuPathDB" id="FungiDB:ASPVEDRAFT_55253"/>
<dbReference type="InterPro" id="IPR055222">
    <property type="entry name" value="PRISE-like_Rossmann-fold"/>
</dbReference>
<organism evidence="2 3">
    <name type="scientific">Aspergillus versicolor CBS 583.65</name>
    <dbReference type="NCBI Taxonomy" id="1036611"/>
    <lineage>
        <taxon>Eukaryota</taxon>
        <taxon>Fungi</taxon>
        <taxon>Dikarya</taxon>
        <taxon>Ascomycota</taxon>
        <taxon>Pezizomycotina</taxon>
        <taxon>Eurotiomycetes</taxon>
        <taxon>Eurotiomycetidae</taxon>
        <taxon>Eurotiales</taxon>
        <taxon>Aspergillaceae</taxon>
        <taxon>Aspergillus</taxon>
        <taxon>Aspergillus subgen. Nidulantes</taxon>
    </lineage>
</organism>
<dbReference type="EMBL" id="KV878132">
    <property type="protein sequence ID" value="OJJ05342.1"/>
    <property type="molecule type" value="Genomic_DNA"/>
</dbReference>
<evidence type="ECO:0000313" key="2">
    <source>
        <dbReference type="EMBL" id="OJJ05342.1"/>
    </source>
</evidence>
<keyword evidence="3" id="KW-1185">Reference proteome</keyword>
<gene>
    <name evidence="2" type="ORF">ASPVEDRAFT_55253</name>
</gene>
<protein>
    <recommendedName>
        <fullName evidence="1">PRISE-like Rossmann-fold domain-containing protein</fullName>
    </recommendedName>
</protein>
<name>A0A1L9PV77_ASPVE</name>
<proteinExistence type="predicted"/>
<dbReference type="InterPro" id="IPR036291">
    <property type="entry name" value="NAD(P)-bd_dom_sf"/>
</dbReference>
<dbReference type="SUPFAM" id="SSF51735">
    <property type="entry name" value="NAD(P)-binding Rossmann-fold domains"/>
    <property type="match status" value="1"/>
</dbReference>
<dbReference type="GeneID" id="63730555"/>
<reference evidence="3" key="1">
    <citation type="journal article" date="2017" name="Genome Biol.">
        <title>Comparative genomics reveals high biological diversity and specific adaptations in the industrially and medically important fungal genus Aspergillus.</title>
        <authorList>
            <person name="de Vries R.P."/>
            <person name="Riley R."/>
            <person name="Wiebenga A."/>
            <person name="Aguilar-Osorio G."/>
            <person name="Amillis S."/>
            <person name="Uchima C.A."/>
            <person name="Anderluh G."/>
            <person name="Asadollahi M."/>
            <person name="Askin M."/>
            <person name="Barry K."/>
            <person name="Battaglia E."/>
            <person name="Bayram O."/>
            <person name="Benocci T."/>
            <person name="Braus-Stromeyer S.A."/>
            <person name="Caldana C."/>
            <person name="Canovas D."/>
            <person name="Cerqueira G.C."/>
            <person name="Chen F."/>
            <person name="Chen W."/>
            <person name="Choi C."/>
            <person name="Clum A."/>
            <person name="Dos Santos R.A."/>
            <person name="Damasio A.R."/>
            <person name="Diallinas G."/>
            <person name="Emri T."/>
            <person name="Fekete E."/>
            <person name="Flipphi M."/>
            <person name="Freyberg S."/>
            <person name="Gallo A."/>
            <person name="Gournas C."/>
            <person name="Habgood R."/>
            <person name="Hainaut M."/>
            <person name="Harispe M.L."/>
            <person name="Henrissat B."/>
            <person name="Hilden K.S."/>
            <person name="Hope R."/>
            <person name="Hossain A."/>
            <person name="Karabika E."/>
            <person name="Karaffa L."/>
            <person name="Karanyi Z."/>
            <person name="Krasevec N."/>
            <person name="Kuo A."/>
            <person name="Kusch H."/>
            <person name="LaButti K."/>
            <person name="Lagendijk E.L."/>
            <person name="Lapidus A."/>
            <person name="Levasseur A."/>
            <person name="Lindquist E."/>
            <person name="Lipzen A."/>
            <person name="Logrieco A.F."/>
            <person name="MacCabe A."/>
            <person name="Maekelae M.R."/>
            <person name="Malavazi I."/>
            <person name="Melin P."/>
            <person name="Meyer V."/>
            <person name="Mielnichuk N."/>
            <person name="Miskei M."/>
            <person name="Molnar A.P."/>
            <person name="Mule G."/>
            <person name="Ngan C.Y."/>
            <person name="Orejas M."/>
            <person name="Orosz E."/>
            <person name="Ouedraogo J.P."/>
            <person name="Overkamp K.M."/>
            <person name="Park H.-S."/>
            <person name="Perrone G."/>
            <person name="Piumi F."/>
            <person name="Punt P.J."/>
            <person name="Ram A.F."/>
            <person name="Ramon A."/>
            <person name="Rauscher S."/>
            <person name="Record E."/>
            <person name="Riano-Pachon D.M."/>
            <person name="Robert V."/>
            <person name="Roehrig J."/>
            <person name="Ruller R."/>
            <person name="Salamov A."/>
            <person name="Salih N.S."/>
            <person name="Samson R.A."/>
            <person name="Sandor E."/>
            <person name="Sanguinetti M."/>
            <person name="Schuetze T."/>
            <person name="Sepcic K."/>
            <person name="Shelest E."/>
            <person name="Sherlock G."/>
            <person name="Sophianopoulou V."/>
            <person name="Squina F.M."/>
            <person name="Sun H."/>
            <person name="Susca A."/>
            <person name="Todd R.B."/>
            <person name="Tsang A."/>
            <person name="Unkles S.E."/>
            <person name="van de Wiele N."/>
            <person name="van Rossen-Uffink D."/>
            <person name="Oliveira J.V."/>
            <person name="Vesth T.C."/>
            <person name="Visser J."/>
            <person name="Yu J.-H."/>
            <person name="Zhou M."/>
            <person name="Andersen M.R."/>
            <person name="Archer D.B."/>
            <person name="Baker S.E."/>
            <person name="Benoit I."/>
            <person name="Brakhage A.A."/>
            <person name="Braus G.H."/>
            <person name="Fischer R."/>
            <person name="Frisvad J.C."/>
            <person name="Goldman G.H."/>
            <person name="Houbraken J."/>
            <person name="Oakley B."/>
            <person name="Pocsi I."/>
            <person name="Scazzocchio C."/>
            <person name="Seiboth B."/>
            <person name="vanKuyk P.A."/>
            <person name="Wortman J."/>
            <person name="Dyer P.S."/>
            <person name="Grigoriev I.V."/>
        </authorList>
    </citation>
    <scope>NUCLEOTIDE SEQUENCE [LARGE SCALE GENOMIC DNA]</scope>
    <source>
        <strain evidence="3">CBS 583.65</strain>
    </source>
</reference>
<dbReference type="Pfam" id="PF22917">
    <property type="entry name" value="PRISE"/>
    <property type="match status" value="1"/>
</dbReference>
<dbReference type="PANTHER" id="PTHR32487">
    <property type="entry name" value="3-OXO-DELTA(4,5)-STEROID 5-BETA-REDUCTASE"/>
    <property type="match status" value="1"/>
</dbReference>
<evidence type="ECO:0000259" key="1">
    <source>
        <dbReference type="Pfam" id="PF22917"/>
    </source>
</evidence>